<evidence type="ECO:0000256" key="2">
    <source>
        <dbReference type="ARBA" id="ARBA00022475"/>
    </source>
</evidence>
<evidence type="ECO:0000256" key="1">
    <source>
        <dbReference type="ARBA" id="ARBA00004651"/>
    </source>
</evidence>
<keyword evidence="5" id="KW-0807">Transducer</keyword>
<dbReference type="PANTHER" id="PTHR24247">
    <property type="entry name" value="5-HYDROXYTRYPTAMINE RECEPTOR"/>
    <property type="match status" value="1"/>
</dbReference>
<keyword evidence="7" id="KW-0472">Membrane</keyword>
<dbReference type="GO" id="GO:0030425">
    <property type="term" value="C:dendrite"/>
    <property type="evidence" value="ECO:0007669"/>
    <property type="project" value="TreeGrafter"/>
</dbReference>
<keyword evidence="3" id="KW-0297">G-protein coupled receptor</keyword>
<feature type="transmembrane region" description="Helical" evidence="7">
    <location>
        <begin position="12"/>
        <end position="33"/>
    </location>
</feature>
<dbReference type="AlphaFoldDB" id="A0AAV2TI79"/>
<proteinExistence type="predicted"/>
<reference evidence="8" key="1">
    <citation type="submission" date="2024-06" db="EMBL/GenBank/DDBJ databases">
        <authorList>
            <person name="Liu X."/>
            <person name="Lenzi L."/>
            <person name="Haldenby T S."/>
            <person name="Uol C."/>
        </authorList>
    </citation>
    <scope>NUCLEOTIDE SEQUENCE</scope>
</reference>
<evidence type="ECO:0000256" key="3">
    <source>
        <dbReference type="ARBA" id="ARBA00023040"/>
    </source>
</evidence>
<dbReference type="GO" id="GO:0004993">
    <property type="term" value="F:G protein-coupled serotonin receptor activity"/>
    <property type="evidence" value="ECO:0007669"/>
    <property type="project" value="TreeGrafter"/>
</dbReference>
<evidence type="ECO:0000313" key="8">
    <source>
        <dbReference type="EMBL" id="CAL5137123.1"/>
    </source>
</evidence>
<accession>A0AAV2TI79</accession>
<feature type="transmembrane region" description="Helical" evidence="7">
    <location>
        <begin position="527"/>
        <end position="548"/>
    </location>
</feature>
<keyword evidence="2" id="KW-1003">Cell membrane</keyword>
<name>A0AAV2TI79_CALDB</name>
<evidence type="ECO:0008006" key="10">
    <source>
        <dbReference type="Google" id="ProtNLM"/>
    </source>
</evidence>
<dbReference type="GO" id="GO:0007187">
    <property type="term" value="P:G protein-coupled receptor signaling pathway, coupled to cyclic nucleotide second messenger"/>
    <property type="evidence" value="ECO:0007669"/>
    <property type="project" value="TreeGrafter"/>
</dbReference>
<feature type="transmembrane region" description="Helical" evidence="7">
    <location>
        <begin position="83"/>
        <end position="110"/>
    </location>
</feature>
<dbReference type="PANTHER" id="PTHR24247:SF222">
    <property type="entry name" value="5-HYDROXYTRYPTAMINE (SEROTONIN) RECEPTOR 2B, ISOFORM E"/>
    <property type="match status" value="1"/>
</dbReference>
<evidence type="ECO:0000256" key="7">
    <source>
        <dbReference type="SAM" id="Phobius"/>
    </source>
</evidence>
<dbReference type="GO" id="GO:0007210">
    <property type="term" value="P:serotonin receptor signaling pathway"/>
    <property type="evidence" value="ECO:0007669"/>
    <property type="project" value="TreeGrafter"/>
</dbReference>
<keyword evidence="7" id="KW-0812">Transmembrane</keyword>
<gene>
    <name evidence="8" type="ORF">CDAUBV1_LOCUS11391</name>
</gene>
<dbReference type="GO" id="GO:0007268">
    <property type="term" value="P:chemical synaptic transmission"/>
    <property type="evidence" value="ECO:0007669"/>
    <property type="project" value="TreeGrafter"/>
</dbReference>
<evidence type="ECO:0000256" key="6">
    <source>
        <dbReference type="SAM" id="MobiDB-lite"/>
    </source>
</evidence>
<dbReference type="EMBL" id="CAXLJL010000378">
    <property type="protein sequence ID" value="CAL5137123.1"/>
    <property type="molecule type" value="Genomic_DNA"/>
</dbReference>
<protein>
    <recommendedName>
        <fullName evidence="10">G-protein coupled receptors family 1 profile domain-containing protein</fullName>
    </recommendedName>
</protein>
<feature type="region of interest" description="Disordered" evidence="6">
    <location>
        <begin position="706"/>
        <end position="727"/>
    </location>
</feature>
<evidence type="ECO:0000256" key="4">
    <source>
        <dbReference type="ARBA" id="ARBA00023170"/>
    </source>
</evidence>
<feature type="transmembrane region" description="Helical" evidence="7">
    <location>
        <begin position="197"/>
        <end position="215"/>
    </location>
</feature>
<dbReference type="GO" id="GO:0045202">
    <property type="term" value="C:synapse"/>
    <property type="evidence" value="ECO:0007669"/>
    <property type="project" value="GOC"/>
</dbReference>
<dbReference type="Gene3D" id="1.20.1070.10">
    <property type="entry name" value="Rhodopsin 7-helix transmembrane proteins"/>
    <property type="match status" value="1"/>
</dbReference>
<feature type="transmembrane region" description="Helical" evidence="7">
    <location>
        <begin position="602"/>
        <end position="623"/>
    </location>
</feature>
<comment type="caution">
    <text evidence="8">The sequence shown here is derived from an EMBL/GenBank/DDBJ whole genome shotgun (WGS) entry which is preliminary data.</text>
</comment>
<dbReference type="Proteomes" id="UP001497525">
    <property type="component" value="Unassembled WGS sequence"/>
</dbReference>
<keyword evidence="4" id="KW-0675">Receptor</keyword>
<evidence type="ECO:0000313" key="9">
    <source>
        <dbReference type="Proteomes" id="UP001497525"/>
    </source>
</evidence>
<organism evidence="8 9">
    <name type="scientific">Calicophoron daubneyi</name>
    <name type="common">Rumen fluke</name>
    <name type="synonym">Paramphistomum daubneyi</name>
    <dbReference type="NCBI Taxonomy" id="300641"/>
    <lineage>
        <taxon>Eukaryota</taxon>
        <taxon>Metazoa</taxon>
        <taxon>Spiralia</taxon>
        <taxon>Lophotrochozoa</taxon>
        <taxon>Platyhelminthes</taxon>
        <taxon>Trematoda</taxon>
        <taxon>Digenea</taxon>
        <taxon>Plagiorchiida</taxon>
        <taxon>Pronocephalata</taxon>
        <taxon>Paramphistomoidea</taxon>
        <taxon>Paramphistomidae</taxon>
        <taxon>Calicophoron</taxon>
    </lineage>
</organism>
<comment type="subcellular location">
    <subcellularLocation>
        <location evidence="1">Cell membrane</location>
        <topology evidence="1">Multi-pass membrane protein</topology>
    </subcellularLocation>
</comment>
<sequence length="799" mass="87827">MIDDQATSWTPVVLTSFLLLLTWLANCILLGGALQTATSGRIVPVAYFFVGSQAVAALLHVTLNLPPSVIGILFGSANIQSHVHIFCLYSTYLDTLFCNLTFLQTFFSSLDAYLRLRNPVFYLSSARRRPALWLKVGSPWLVAALQAIGQLALSDRQKIRLHICTRSKQDTGGFLQAPSLQTTCLLPDPNFLTIRTAIAYALPLLTCIVLVGLQLRCLRRLRLYSSESLYALLQVRSPHAQIQRSYVIPSRHIPSIAAQKFRAPVDCPVVQPRVLAVRPSASENISLQLLSSTTENQTEDYDKVTPLMIGSWHGGRQVTIETLLPDCPQSAADIQGQQGSQVVPAISLPHVLISSATLPIIEIEPVETAISGTESASVRVNVTSATYECPQHGTIRVTTDGKIGGDISSSAFVQTAGDMTTSVVTSIDEPPSTRTVSNKRTDLGEKEGPLLLAAEALRPELCGKSAGGPKCRTIKRSISDDGVRRKLYSRTQPNNKQKVSNSYKEKVGNTLRTATPLWLTAYRGEQLAVAINLVSCIIAVGTWSPYILATLAHGLCLPLKTETPREMTVLSSFYPQIRNQPPAFTSRCMIQLTPDRIADFRWWAYASSGLLLPFLLFFLDLGLREGCWKALKYSNQNDDLPRGSSDARPSNKYSIEPTSPLISTYRCAHIGNSFNILAANGQVGQEMHELERLWDRRQQFGKEAGRIPISSNPVTGHGVQADSSLSNSNSQVFCDSHLVGKSEKTEASGDQPMGDLNELTNNSISYVLVPFATNVDQSEHYLTMLAMYALKMPHRRKRR</sequence>
<dbReference type="GO" id="GO:0030594">
    <property type="term" value="F:neurotransmitter receptor activity"/>
    <property type="evidence" value="ECO:0007669"/>
    <property type="project" value="TreeGrafter"/>
</dbReference>
<dbReference type="GO" id="GO:0005886">
    <property type="term" value="C:plasma membrane"/>
    <property type="evidence" value="ECO:0007669"/>
    <property type="project" value="UniProtKB-SubCell"/>
</dbReference>
<keyword evidence="7" id="KW-1133">Transmembrane helix</keyword>
<evidence type="ECO:0000256" key="5">
    <source>
        <dbReference type="ARBA" id="ARBA00023224"/>
    </source>
</evidence>
<dbReference type="SUPFAM" id="SSF81321">
    <property type="entry name" value="Family A G protein-coupled receptor-like"/>
    <property type="match status" value="1"/>
</dbReference>